<keyword evidence="3" id="KW-1185">Reference proteome</keyword>
<dbReference type="PANTHER" id="PTHR47619:SF1">
    <property type="entry name" value="EXODEOXYRIBONUCLEASE WALJ"/>
    <property type="match status" value="1"/>
</dbReference>
<dbReference type="SUPFAM" id="SSF56281">
    <property type="entry name" value="Metallo-hydrolase/oxidoreductase"/>
    <property type="match status" value="1"/>
</dbReference>
<dbReference type="InterPro" id="IPR052533">
    <property type="entry name" value="WalJ/YycJ-like"/>
</dbReference>
<feature type="domain" description="Metallo-beta-lactamase" evidence="1">
    <location>
        <begin position="12"/>
        <end position="190"/>
    </location>
</feature>
<organism evidence="2 3">
    <name type="scientific">Victivallis vadensis</name>
    <dbReference type="NCBI Taxonomy" id="172901"/>
    <lineage>
        <taxon>Bacteria</taxon>
        <taxon>Pseudomonadati</taxon>
        <taxon>Lentisphaerota</taxon>
        <taxon>Lentisphaeria</taxon>
        <taxon>Victivallales</taxon>
        <taxon>Victivallaceae</taxon>
        <taxon>Victivallis</taxon>
    </lineage>
</organism>
<accession>A0A2U1BB52</accession>
<dbReference type="EMBL" id="QEKH01000001">
    <property type="protein sequence ID" value="PVY45885.1"/>
    <property type="molecule type" value="Genomic_DNA"/>
</dbReference>
<dbReference type="PANTHER" id="PTHR47619">
    <property type="entry name" value="METALLO-HYDROLASE YYCJ-RELATED"/>
    <property type="match status" value="1"/>
</dbReference>
<reference evidence="2 3" key="1">
    <citation type="submission" date="2018-04" db="EMBL/GenBank/DDBJ databases">
        <title>Genomic Encyclopedia of Type Strains, Phase IV (KMG-IV): sequencing the most valuable type-strain genomes for metagenomic binning, comparative biology and taxonomic classification.</title>
        <authorList>
            <person name="Goeker M."/>
        </authorList>
    </citation>
    <scope>NUCLEOTIDE SEQUENCE [LARGE SCALE GENOMIC DNA]</scope>
    <source>
        <strain evidence="2 3">DSM 14823</strain>
    </source>
</reference>
<dbReference type="GeneID" id="78293616"/>
<dbReference type="RefSeq" id="WP_116882281.1">
    <property type="nucleotide sequence ID" value="NZ_CABMMC010000028.1"/>
</dbReference>
<proteinExistence type="predicted"/>
<dbReference type="SMART" id="SM00849">
    <property type="entry name" value="Lactamase_B"/>
    <property type="match status" value="1"/>
</dbReference>
<dbReference type="OrthoDB" id="9781189at2"/>
<evidence type="ECO:0000259" key="1">
    <source>
        <dbReference type="SMART" id="SM00849"/>
    </source>
</evidence>
<dbReference type="Gene3D" id="3.60.15.10">
    <property type="entry name" value="Ribonuclease Z/Hydroxyacylglutathione hydrolase-like"/>
    <property type="match status" value="1"/>
</dbReference>
<evidence type="ECO:0000313" key="3">
    <source>
        <dbReference type="Proteomes" id="UP000245959"/>
    </source>
</evidence>
<protein>
    <submittedName>
        <fullName evidence="2">Phosphoribosyl 1,2-cyclic phosphodiesterase</fullName>
    </submittedName>
</protein>
<name>A0A2U1BB52_9BACT</name>
<dbReference type="InterPro" id="IPR001279">
    <property type="entry name" value="Metallo-B-lactamas"/>
</dbReference>
<dbReference type="AlphaFoldDB" id="A0A2U1BB52"/>
<comment type="caution">
    <text evidence="2">The sequence shown here is derived from an EMBL/GenBank/DDBJ whole genome shotgun (WGS) entry which is preliminary data.</text>
</comment>
<sequence>MVRLSALGSGSKGNALVLSCGDGSIIVDVGFSRKETCCRLRTLGLNAEEIKAALLTHEHDDHSKGCRVFCDEFDIPLCTSSLTANFLRKKGKLPVRVLEFEPGGEFQIGGFGVEPFAVQHDAVNPVGFVIRREGLKIGIATDLGDINMLAMQRLSDCDALVLESNYDAQMLRDSDRQLYLKRRILGRHGHLDNMAACAALDYLLTPRTQLLLLAHLSSECNSIEIVRPLFERRLAELGRTDIEFGIIEQDHPLGTFELEPELPALKAGC</sequence>
<evidence type="ECO:0000313" key="2">
    <source>
        <dbReference type="EMBL" id="PVY45885.1"/>
    </source>
</evidence>
<gene>
    <name evidence="2" type="ORF">C8D82_10179</name>
</gene>
<dbReference type="Proteomes" id="UP000245959">
    <property type="component" value="Unassembled WGS sequence"/>
</dbReference>
<dbReference type="Pfam" id="PF12706">
    <property type="entry name" value="Lactamase_B_2"/>
    <property type="match status" value="1"/>
</dbReference>
<dbReference type="InterPro" id="IPR036866">
    <property type="entry name" value="RibonucZ/Hydroxyglut_hydro"/>
</dbReference>